<evidence type="ECO:0000256" key="1">
    <source>
        <dbReference type="ARBA" id="ARBA00004117"/>
    </source>
</evidence>
<evidence type="ECO:0000256" key="4">
    <source>
        <dbReference type="ARBA" id="ARBA00038560"/>
    </source>
</evidence>
<comment type="similarity">
    <text evidence="2">Belongs to the flagella basal body rod proteins family.</text>
</comment>
<comment type="subunit">
    <text evidence="4">The basal body constitutes a major portion of the flagellar organelle and consists of five rings (E,L,P,S, and M) mounted on a central rod. The rod consists of about 26 subunits of FlgG in the distal portion, and FlgB, FlgC and FlgF are thought to build up the proximal portion of the rod with about 6 subunits each.</text>
</comment>
<evidence type="ECO:0000313" key="10">
    <source>
        <dbReference type="Proteomes" id="UP001446205"/>
    </source>
</evidence>
<keyword evidence="10" id="KW-1185">Reference proteome</keyword>
<dbReference type="InterPro" id="IPR053967">
    <property type="entry name" value="LlgE_F_G-like_D1"/>
</dbReference>
<dbReference type="EMBL" id="JBBPCO010000013">
    <property type="protein sequence ID" value="MEK8090585.1"/>
    <property type="molecule type" value="Genomic_DNA"/>
</dbReference>
<evidence type="ECO:0000259" key="6">
    <source>
        <dbReference type="Pfam" id="PF00460"/>
    </source>
</evidence>
<dbReference type="InterPro" id="IPR037925">
    <property type="entry name" value="FlgE/F/G-like"/>
</dbReference>
<keyword evidence="9" id="KW-0966">Cell projection</keyword>
<name>A0ABU9DCY4_9PROT</name>
<feature type="domain" description="Flagellar basal body rod protein N-terminal" evidence="6">
    <location>
        <begin position="5"/>
        <end position="35"/>
    </location>
</feature>
<feature type="domain" description="Flagellar hook protein FlgE/F/G-like D1" evidence="8">
    <location>
        <begin position="81"/>
        <end position="144"/>
    </location>
</feature>
<comment type="subcellular location">
    <subcellularLocation>
        <location evidence="1">Bacterial flagellum basal body</location>
    </subcellularLocation>
</comment>
<comment type="caution">
    <text evidence="9">The sequence shown here is derived from an EMBL/GenBank/DDBJ whole genome shotgun (WGS) entry which is preliminary data.</text>
</comment>
<dbReference type="PANTHER" id="PTHR30435:SF18">
    <property type="entry name" value="FLAGELLAR BASAL-BODY ROD PROTEIN FLGF"/>
    <property type="match status" value="1"/>
</dbReference>
<evidence type="ECO:0000259" key="8">
    <source>
        <dbReference type="Pfam" id="PF22692"/>
    </source>
</evidence>
<dbReference type="Pfam" id="PF00460">
    <property type="entry name" value="Flg_bb_rod"/>
    <property type="match status" value="1"/>
</dbReference>
<dbReference type="SUPFAM" id="SSF117143">
    <property type="entry name" value="Flagellar hook protein flgE"/>
    <property type="match status" value="1"/>
</dbReference>
<evidence type="ECO:0000313" key="9">
    <source>
        <dbReference type="EMBL" id="MEK8090585.1"/>
    </source>
</evidence>
<dbReference type="InterPro" id="IPR010930">
    <property type="entry name" value="Flg_bb/hook_C_dom"/>
</dbReference>
<evidence type="ECO:0000259" key="7">
    <source>
        <dbReference type="Pfam" id="PF06429"/>
    </source>
</evidence>
<keyword evidence="9" id="KW-0282">Flagellum</keyword>
<keyword evidence="9" id="KW-0969">Cilium</keyword>
<reference evidence="9 10" key="1">
    <citation type="submission" date="2024-04" db="EMBL/GenBank/DDBJ databases">
        <authorList>
            <person name="Abashina T."/>
            <person name="Shaikin A."/>
        </authorList>
    </citation>
    <scope>NUCLEOTIDE SEQUENCE [LARGE SCALE GENOMIC DNA]</scope>
    <source>
        <strain evidence="9 10">AAFK</strain>
    </source>
</reference>
<dbReference type="Pfam" id="PF22692">
    <property type="entry name" value="LlgE_F_G_D1"/>
    <property type="match status" value="1"/>
</dbReference>
<accession>A0ABU9DCY4</accession>
<evidence type="ECO:0000256" key="2">
    <source>
        <dbReference type="ARBA" id="ARBA00009677"/>
    </source>
</evidence>
<feature type="domain" description="Flagellar basal-body/hook protein C-terminal" evidence="7">
    <location>
        <begin position="195"/>
        <end position="240"/>
    </location>
</feature>
<dbReference type="InterPro" id="IPR001444">
    <property type="entry name" value="Flag_bb_rod_N"/>
</dbReference>
<evidence type="ECO:0000256" key="5">
    <source>
        <dbReference type="ARBA" id="ARBA00040228"/>
    </source>
</evidence>
<organism evidence="9 10">
    <name type="scientific">Thermithiobacillus plumbiphilus</name>
    <dbReference type="NCBI Taxonomy" id="1729899"/>
    <lineage>
        <taxon>Bacteria</taxon>
        <taxon>Pseudomonadati</taxon>
        <taxon>Pseudomonadota</taxon>
        <taxon>Acidithiobacillia</taxon>
        <taxon>Acidithiobacillales</taxon>
        <taxon>Thermithiobacillaceae</taxon>
        <taxon>Thermithiobacillus</taxon>
    </lineage>
</organism>
<gene>
    <name evidence="9" type="primary">flgF</name>
    <name evidence="9" type="ORF">WOB96_12550</name>
</gene>
<protein>
    <recommendedName>
        <fullName evidence="5">Flagellar basal-body rod protein FlgF</fullName>
    </recommendedName>
</protein>
<dbReference type="RefSeq" id="WP_341371640.1">
    <property type="nucleotide sequence ID" value="NZ_JBBPCO010000013.1"/>
</dbReference>
<keyword evidence="3" id="KW-0975">Bacterial flagellum</keyword>
<dbReference type="Pfam" id="PF06429">
    <property type="entry name" value="Flg_bbr_C"/>
    <property type="match status" value="1"/>
</dbReference>
<proteinExistence type="inferred from homology"/>
<dbReference type="Proteomes" id="UP001446205">
    <property type="component" value="Unassembled WGS sequence"/>
</dbReference>
<dbReference type="PANTHER" id="PTHR30435">
    <property type="entry name" value="FLAGELLAR PROTEIN"/>
    <property type="match status" value="1"/>
</dbReference>
<sequence length="245" mass="25767">MDRMIYVAMTGAREILQKQALAANNLANVNTTGFRADQNVLRALPVFNMNLPTRAYAVTQEVTADFSQGPLQQTGRDLDVAIKGPGWIAVQTPDGEGLTRSGNLHLSPSGLLESADGRPVLGNNGPISLPPLQSVSIGADGTISGVPQGQPASASVVFDRLRLVNPPEASLRKGPDGLFRASGGPIQADAGVTLAQGMLEGSNVNPVSAMVDMISMSRQFETQIKLIQTAREDSRNAAQILNLNG</sequence>
<evidence type="ECO:0000256" key="3">
    <source>
        <dbReference type="ARBA" id="ARBA00023143"/>
    </source>
</evidence>